<feature type="region of interest" description="Disordered" evidence="1">
    <location>
        <begin position="1"/>
        <end position="83"/>
    </location>
</feature>
<dbReference type="GO" id="GO:0016301">
    <property type="term" value="F:kinase activity"/>
    <property type="evidence" value="ECO:0007669"/>
    <property type="project" value="UniProtKB-KW"/>
</dbReference>
<evidence type="ECO:0000313" key="3">
    <source>
        <dbReference type="Proteomes" id="UP001314229"/>
    </source>
</evidence>
<evidence type="ECO:0000313" key="2">
    <source>
        <dbReference type="EMBL" id="CAK6981196.1"/>
    </source>
</evidence>
<organism evidence="2 3">
    <name type="scientific">Scomber scombrus</name>
    <name type="common">Atlantic mackerel</name>
    <name type="synonym">Scomber vernalis</name>
    <dbReference type="NCBI Taxonomy" id="13677"/>
    <lineage>
        <taxon>Eukaryota</taxon>
        <taxon>Metazoa</taxon>
        <taxon>Chordata</taxon>
        <taxon>Craniata</taxon>
        <taxon>Vertebrata</taxon>
        <taxon>Euteleostomi</taxon>
        <taxon>Actinopterygii</taxon>
        <taxon>Neopterygii</taxon>
        <taxon>Teleostei</taxon>
        <taxon>Neoteleostei</taxon>
        <taxon>Acanthomorphata</taxon>
        <taxon>Pelagiaria</taxon>
        <taxon>Scombriformes</taxon>
        <taxon>Scombridae</taxon>
        <taxon>Scomber</taxon>
    </lineage>
</organism>
<keyword evidence="3" id="KW-1185">Reference proteome</keyword>
<keyword evidence="2" id="KW-0808">Transferase</keyword>
<comment type="caution">
    <text evidence="2">The sequence shown here is derived from an EMBL/GenBank/DDBJ whole genome shotgun (WGS) entry which is preliminary data.</text>
</comment>
<accession>A0AAV1QF30</accession>
<sequence length="106" mass="11761">METSSDPKAAEPQREEGMEEPDRSMSRSDSGSGDDSLDGLPKHVPRCPLTPSLSPRKRTTSQSKTEPPLLRTDKRTIYTAGRPPWYNVTGTTFKEAFVIGEKHSDL</sequence>
<keyword evidence="2" id="KW-0418">Kinase</keyword>
<gene>
    <name evidence="2" type="ORF">FSCOSCO3_A024788</name>
</gene>
<name>A0AAV1QF30_SCOSC</name>
<proteinExistence type="predicted"/>
<dbReference type="AlphaFoldDB" id="A0AAV1QF30"/>
<dbReference type="Proteomes" id="UP001314229">
    <property type="component" value="Unassembled WGS sequence"/>
</dbReference>
<protein>
    <submittedName>
        <fullName evidence="2">Uridine-cytidine kinase-like 1 isoform X2</fullName>
    </submittedName>
</protein>
<reference evidence="2 3" key="1">
    <citation type="submission" date="2024-01" db="EMBL/GenBank/DDBJ databases">
        <authorList>
            <person name="Alioto T."/>
            <person name="Alioto T."/>
            <person name="Gomez Garrido J."/>
        </authorList>
    </citation>
    <scope>NUCLEOTIDE SEQUENCE [LARGE SCALE GENOMIC DNA]</scope>
</reference>
<feature type="compositionally biased region" description="Basic and acidic residues" evidence="1">
    <location>
        <begin position="8"/>
        <end position="26"/>
    </location>
</feature>
<evidence type="ECO:0000256" key="1">
    <source>
        <dbReference type="SAM" id="MobiDB-lite"/>
    </source>
</evidence>
<dbReference type="EMBL" id="CAWUFR010000787">
    <property type="protein sequence ID" value="CAK6981196.1"/>
    <property type="molecule type" value="Genomic_DNA"/>
</dbReference>